<keyword evidence="2" id="KW-0560">Oxidoreductase</keyword>
<evidence type="ECO:0000256" key="2">
    <source>
        <dbReference type="ARBA" id="ARBA00023002"/>
    </source>
</evidence>
<protein>
    <recommendedName>
        <fullName evidence="4">Short-chain dehydrogenase/reductase SDR</fullName>
    </recommendedName>
</protein>
<dbReference type="AlphaFoldDB" id="A0A381N5K2"/>
<dbReference type="PANTHER" id="PTHR43391:SF26">
    <property type="entry name" value="BLL7251 PROTEIN"/>
    <property type="match status" value="1"/>
</dbReference>
<evidence type="ECO:0000313" key="3">
    <source>
        <dbReference type="EMBL" id="SUZ49882.1"/>
    </source>
</evidence>
<dbReference type="InterPro" id="IPR002347">
    <property type="entry name" value="SDR_fam"/>
</dbReference>
<dbReference type="EMBL" id="UINC01000141">
    <property type="protein sequence ID" value="SUZ49882.1"/>
    <property type="molecule type" value="Genomic_DNA"/>
</dbReference>
<dbReference type="InterPro" id="IPR036291">
    <property type="entry name" value="NAD(P)-bd_dom_sf"/>
</dbReference>
<dbReference type="GO" id="GO:0016491">
    <property type="term" value="F:oxidoreductase activity"/>
    <property type="evidence" value="ECO:0007669"/>
    <property type="project" value="UniProtKB-KW"/>
</dbReference>
<dbReference type="SUPFAM" id="SSF51735">
    <property type="entry name" value="NAD(P)-binding Rossmann-fold domains"/>
    <property type="match status" value="1"/>
</dbReference>
<dbReference type="CDD" id="cd05233">
    <property type="entry name" value="SDR_c"/>
    <property type="match status" value="1"/>
</dbReference>
<gene>
    <name evidence="3" type="ORF">METZ01_LOCUS2736</name>
</gene>
<dbReference type="Pfam" id="PF00106">
    <property type="entry name" value="adh_short"/>
    <property type="match status" value="1"/>
</dbReference>
<comment type="similarity">
    <text evidence="1">Belongs to the short-chain dehydrogenases/reductases (SDR) family.</text>
</comment>
<dbReference type="Gene3D" id="3.40.50.720">
    <property type="entry name" value="NAD(P)-binding Rossmann-like Domain"/>
    <property type="match status" value="1"/>
</dbReference>
<evidence type="ECO:0000256" key="1">
    <source>
        <dbReference type="ARBA" id="ARBA00006484"/>
    </source>
</evidence>
<dbReference type="PRINTS" id="PR00081">
    <property type="entry name" value="GDHRDH"/>
</dbReference>
<organism evidence="3">
    <name type="scientific">marine metagenome</name>
    <dbReference type="NCBI Taxonomy" id="408172"/>
    <lineage>
        <taxon>unclassified sequences</taxon>
        <taxon>metagenomes</taxon>
        <taxon>ecological metagenomes</taxon>
    </lineage>
</organism>
<accession>A0A381N5K2</accession>
<dbReference type="PANTHER" id="PTHR43391">
    <property type="entry name" value="RETINOL DEHYDROGENASE-RELATED"/>
    <property type="match status" value="1"/>
</dbReference>
<proteinExistence type="inferred from homology"/>
<sequence>METLKDKTAVVTGAASGIGLAMVRRFARAGAKLVISDIDDTNLKRALDEVTGLGASAMAMTVDVADESQNRALFESAIEKFGQVNVVCLNAGVQGSIGRSWSLSKDDYEWALGIVLGGVIHGVRTFVPHLVDHGDGHVVITASVSGHVSSPFNAPYTIAKHGAVTLAETLFHELQMERSTVGVTCLCPGSVKTNIANAAAALPPGSAGSTKGKLGNQILEMSQQVVEDGLDPAVVGEQVHDAILDGRFWLFTDESWDGPIAARATEIAGRAQPRFRAPNFE</sequence>
<name>A0A381N5K2_9ZZZZ</name>
<evidence type="ECO:0008006" key="4">
    <source>
        <dbReference type="Google" id="ProtNLM"/>
    </source>
</evidence>
<reference evidence="3" key="1">
    <citation type="submission" date="2018-05" db="EMBL/GenBank/DDBJ databases">
        <authorList>
            <person name="Lanie J.A."/>
            <person name="Ng W.-L."/>
            <person name="Kazmierczak K.M."/>
            <person name="Andrzejewski T.M."/>
            <person name="Davidsen T.M."/>
            <person name="Wayne K.J."/>
            <person name="Tettelin H."/>
            <person name="Glass J.I."/>
            <person name="Rusch D."/>
            <person name="Podicherti R."/>
            <person name="Tsui H.-C.T."/>
            <person name="Winkler M.E."/>
        </authorList>
    </citation>
    <scope>NUCLEOTIDE SEQUENCE</scope>
</reference>